<feature type="signal peptide" evidence="1">
    <location>
        <begin position="1"/>
        <end position="19"/>
    </location>
</feature>
<evidence type="ECO:0000256" key="1">
    <source>
        <dbReference type="SAM" id="SignalP"/>
    </source>
</evidence>
<reference evidence="2" key="1">
    <citation type="submission" date="2021-06" db="EMBL/GenBank/DDBJ databases">
        <authorList>
            <person name="Hodson N. C."/>
            <person name="Mongue J. A."/>
            <person name="Jaron S. K."/>
        </authorList>
    </citation>
    <scope>NUCLEOTIDE SEQUENCE</scope>
</reference>
<evidence type="ECO:0000313" key="2">
    <source>
        <dbReference type="EMBL" id="CAG7677467.1"/>
    </source>
</evidence>
<proteinExistence type="predicted"/>
<comment type="caution">
    <text evidence="2">The sequence shown here is derived from an EMBL/GenBank/DDBJ whole genome shotgun (WGS) entry which is preliminary data.</text>
</comment>
<name>A0A8J2J278_9HEXA</name>
<organism evidence="2 3">
    <name type="scientific">Allacma fusca</name>
    <dbReference type="NCBI Taxonomy" id="39272"/>
    <lineage>
        <taxon>Eukaryota</taxon>
        <taxon>Metazoa</taxon>
        <taxon>Ecdysozoa</taxon>
        <taxon>Arthropoda</taxon>
        <taxon>Hexapoda</taxon>
        <taxon>Collembola</taxon>
        <taxon>Symphypleona</taxon>
        <taxon>Sminthuridae</taxon>
        <taxon>Allacma</taxon>
    </lineage>
</organism>
<sequence>MNLRINLLCLITYWDLAHCQEFIDGKSVNEIASRVQNCILTLVQITKPIDYMEISTPFVLRVFPNEIRRYEFPKQQFKARSLHCYAAFVFLVSPKPFMESKCTGSSNAWELRLCQRKQERDLIWATSSMTWAKVRSDLVLIFHQDSVPQTQLFEFIEYTHKNVFGSPVFVLHPTNKGQSESIDNSNSQERFRHVNSPLSTAPDAFAGFFYGGKGNTLKRFHCKASECYEMMMEKFERVTNHGKQISWQMTWSDTKI</sequence>
<feature type="chain" id="PRO_5035315766" evidence="1">
    <location>
        <begin position="20"/>
        <end position="256"/>
    </location>
</feature>
<dbReference type="AlphaFoldDB" id="A0A8J2J278"/>
<accession>A0A8J2J278</accession>
<evidence type="ECO:0000313" key="3">
    <source>
        <dbReference type="Proteomes" id="UP000708208"/>
    </source>
</evidence>
<dbReference type="Proteomes" id="UP000708208">
    <property type="component" value="Unassembled WGS sequence"/>
</dbReference>
<protein>
    <submittedName>
        <fullName evidence="2">Uncharacterized protein</fullName>
    </submittedName>
</protein>
<keyword evidence="3" id="KW-1185">Reference proteome</keyword>
<keyword evidence="1" id="KW-0732">Signal</keyword>
<gene>
    <name evidence="2" type="ORF">AFUS01_LOCUS2473</name>
</gene>
<dbReference type="EMBL" id="CAJVCH010014141">
    <property type="protein sequence ID" value="CAG7677467.1"/>
    <property type="molecule type" value="Genomic_DNA"/>
</dbReference>